<dbReference type="SUPFAM" id="SSF53098">
    <property type="entry name" value="Ribonuclease H-like"/>
    <property type="match status" value="1"/>
</dbReference>
<dbReference type="GO" id="GO:0003676">
    <property type="term" value="F:nucleic acid binding"/>
    <property type="evidence" value="ECO:0007669"/>
    <property type="project" value="InterPro"/>
</dbReference>
<evidence type="ECO:0000313" key="4">
    <source>
        <dbReference type="Proteomes" id="UP000295500"/>
    </source>
</evidence>
<dbReference type="InterPro" id="IPR048020">
    <property type="entry name" value="Transpos_IS3"/>
</dbReference>
<dbReference type="AlphaFoldDB" id="A0A4R6PXX3"/>
<protein>
    <submittedName>
        <fullName evidence="3">Transposase InsO family protein</fullName>
    </submittedName>
</protein>
<dbReference type="PANTHER" id="PTHR46889:SF4">
    <property type="entry name" value="TRANSPOSASE INSO FOR INSERTION SEQUENCE ELEMENT IS911B-RELATED"/>
    <property type="match status" value="1"/>
</dbReference>
<dbReference type="InterPro" id="IPR001584">
    <property type="entry name" value="Integrase_cat-core"/>
</dbReference>
<dbReference type="Pfam" id="PF13333">
    <property type="entry name" value="rve_2"/>
    <property type="match status" value="1"/>
</dbReference>
<dbReference type="PANTHER" id="PTHR46889">
    <property type="entry name" value="TRANSPOSASE INSF FOR INSERTION SEQUENCE IS3B-RELATED"/>
    <property type="match status" value="1"/>
</dbReference>
<dbReference type="GO" id="GO:0015074">
    <property type="term" value="P:DNA integration"/>
    <property type="evidence" value="ECO:0007669"/>
    <property type="project" value="InterPro"/>
</dbReference>
<name>A0A4R6PXX3_9FIRM</name>
<dbReference type="InterPro" id="IPR036397">
    <property type="entry name" value="RNaseH_sf"/>
</dbReference>
<gene>
    <name evidence="3" type="ORF">EV211_1862</name>
</gene>
<proteinExistence type="predicted"/>
<dbReference type="EMBL" id="SNXO01000086">
    <property type="protein sequence ID" value="TDP43716.1"/>
    <property type="molecule type" value="Genomic_DNA"/>
</dbReference>
<dbReference type="Pfam" id="PF13276">
    <property type="entry name" value="HTH_21"/>
    <property type="match status" value="1"/>
</dbReference>
<dbReference type="RefSeq" id="WP_279222037.1">
    <property type="nucleotide sequence ID" value="NZ_SNXO01000086.1"/>
</dbReference>
<dbReference type="Proteomes" id="UP000295500">
    <property type="component" value="Unassembled WGS sequence"/>
</dbReference>
<accession>A0A4R6PXX3</accession>
<feature type="domain" description="Integrase catalytic" evidence="2">
    <location>
        <begin position="128"/>
        <end position="289"/>
    </location>
</feature>
<dbReference type="NCBIfam" id="NF033516">
    <property type="entry name" value="transpos_IS3"/>
    <property type="match status" value="1"/>
</dbReference>
<comment type="caution">
    <text evidence="3">The sequence shown here is derived from an EMBL/GenBank/DDBJ whole genome shotgun (WGS) entry which is preliminary data.</text>
</comment>
<dbReference type="PROSITE" id="PS50994">
    <property type="entry name" value="INTEGRASE"/>
    <property type="match status" value="1"/>
</dbReference>
<organism evidence="3 4">
    <name type="scientific">Aminicella lysinilytica</name>
    <dbReference type="NCBI Taxonomy" id="433323"/>
    <lineage>
        <taxon>Bacteria</taxon>
        <taxon>Bacillati</taxon>
        <taxon>Bacillota</taxon>
        <taxon>Clostridia</taxon>
        <taxon>Peptostreptococcales</taxon>
        <taxon>Anaerovoracaceae</taxon>
        <taxon>Aminicella</taxon>
    </lineage>
</organism>
<reference evidence="3 4" key="1">
    <citation type="submission" date="2019-03" db="EMBL/GenBank/DDBJ databases">
        <title>Genomic Encyclopedia of Type Strains, Phase IV (KMG-IV): sequencing the most valuable type-strain genomes for metagenomic binning, comparative biology and taxonomic classification.</title>
        <authorList>
            <person name="Goeker M."/>
        </authorList>
    </citation>
    <scope>NUCLEOTIDE SEQUENCE [LARGE SCALE GENOMIC DNA]</scope>
    <source>
        <strain evidence="3 4">DSM 28287</strain>
    </source>
</reference>
<keyword evidence="4" id="KW-1185">Reference proteome</keyword>
<evidence type="ECO:0000313" key="3">
    <source>
        <dbReference type="EMBL" id="TDP43716.1"/>
    </source>
</evidence>
<evidence type="ECO:0000259" key="2">
    <source>
        <dbReference type="PROSITE" id="PS50994"/>
    </source>
</evidence>
<dbReference type="Gene3D" id="1.10.10.60">
    <property type="entry name" value="Homeodomain-like"/>
    <property type="match status" value="1"/>
</dbReference>
<sequence>MIYLAVSEITDCLPAGRKFSVSGVLKKLGVSRSGYYDWLKRKPSNQAIQREFVKENIKKIYDDNYRIYGAPKITKELNGKGISVAERTVTKYMREMKIRACYITPYTVTTISEDFTSKLQNLLRRNFNPERPNAVWCTDITYIYTEEGFIYLSCIMDIFSRKIVAWELSNTLETVHVINAIRKALYKTSGVIPRIIHTDRGVQYTSDAYIRETSGMQRSYSGKGNPWDNACIESFHALIKREWLNRFRIKNFNHAYKLIFEYIDTYYNTRRIHSHCDYKSPEQYERDYYRLKESLFDIAV</sequence>
<dbReference type="Pfam" id="PF00665">
    <property type="entry name" value="rve"/>
    <property type="match status" value="1"/>
</dbReference>
<dbReference type="InterPro" id="IPR025948">
    <property type="entry name" value="HTH-like_dom"/>
</dbReference>
<evidence type="ECO:0000256" key="1">
    <source>
        <dbReference type="ARBA" id="ARBA00002286"/>
    </source>
</evidence>
<dbReference type="Gene3D" id="3.30.420.10">
    <property type="entry name" value="Ribonuclease H-like superfamily/Ribonuclease H"/>
    <property type="match status" value="1"/>
</dbReference>
<dbReference type="InterPro" id="IPR050900">
    <property type="entry name" value="Transposase_IS3/IS150/IS904"/>
</dbReference>
<dbReference type="InterPro" id="IPR012337">
    <property type="entry name" value="RNaseH-like_sf"/>
</dbReference>
<comment type="function">
    <text evidence="1">Involved in the transposition of the insertion sequence.</text>
</comment>